<organism evidence="1 2">
    <name type="scientific">Peribacillus faecalis</name>
    <dbReference type="NCBI Taxonomy" id="2772559"/>
    <lineage>
        <taxon>Bacteria</taxon>
        <taxon>Bacillati</taxon>
        <taxon>Bacillota</taxon>
        <taxon>Bacilli</taxon>
        <taxon>Bacillales</taxon>
        <taxon>Bacillaceae</taxon>
        <taxon>Peribacillus</taxon>
    </lineage>
</organism>
<gene>
    <name evidence="1" type="ORF">IEO70_08635</name>
</gene>
<evidence type="ECO:0000313" key="1">
    <source>
        <dbReference type="EMBL" id="MBD3108431.1"/>
    </source>
</evidence>
<dbReference type="EMBL" id="JACXSI010000018">
    <property type="protein sequence ID" value="MBD3108431.1"/>
    <property type="molecule type" value="Genomic_DNA"/>
</dbReference>
<dbReference type="AlphaFoldDB" id="A0A927CWM5"/>
<proteinExistence type="predicted"/>
<protein>
    <submittedName>
        <fullName evidence="1">Uncharacterized protein</fullName>
    </submittedName>
</protein>
<keyword evidence="2" id="KW-1185">Reference proteome</keyword>
<reference evidence="1" key="1">
    <citation type="submission" date="2020-09" db="EMBL/GenBank/DDBJ databases">
        <title>Bacillus faecalis sp. nov., a moderately halophilic bacterium isolated from cow faeces.</title>
        <authorList>
            <person name="Jiang L."/>
            <person name="Lee J."/>
        </authorList>
    </citation>
    <scope>NUCLEOTIDE SEQUENCE</scope>
    <source>
        <strain evidence="1">AGMB 02131</strain>
    </source>
</reference>
<evidence type="ECO:0000313" key="2">
    <source>
        <dbReference type="Proteomes" id="UP000602076"/>
    </source>
</evidence>
<comment type="caution">
    <text evidence="1">The sequence shown here is derived from an EMBL/GenBank/DDBJ whole genome shotgun (WGS) entry which is preliminary data.</text>
</comment>
<name>A0A927CWM5_9BACI</name>
<dbReference type="RefSeq" id="WP_190997975.1">
    <property type="nucleotide sequence ID" value="NZ_JACXSI010000018.1"/>
</dbReference>
<accession>A0A927CWM5</accession>
<sequence>MANINQVELQNLRHMIGAHDTIAKKLDYYAQQCSDQTIAEMFRKDAQDARTSKQNLMGYLQ</sequence>
<dbReference type="Proteomes" id="UP000602076">
    <property type="component" value="Unassembled WGS sequence"/>
</dbReference>